<evidence type="ECO:0000256" key="1">
    <source>
        <dbReference type="SAM" id="MobiDB-lite"/>
    </source>
</evidence>
<sequence>MVIGTRPLVTSAMVHAHLDDHYGISDDRVTIDPTKPDDFIVRFAHPEDIKLVLGITVTSRGSLRPAVAEVEPPHHGLGRFFRFWVLVGMKAIPLYARSEMIADLEDECELFVVARCAHPDLVPDEMIMVVPEPKEEHDGSSPLYLRPHEIIHDEVPTLYYLIHIRLIEFQDWHTPPTSSDDVKDFGGDDSDSGDSNFNGYHPSFGGGGSWPRTTHFGDSDEPRLARGSGPACRA</sequence>
<feature type="compositionally biased region" description="Basic and acidic residues" evidence="1">
    <location>
        <begin position="215"/>
        <end position="224"/>
    </location>
</feature>
<comment type="caution">
    <text evidence="2">The sequence shown here is derived from an EMBL/GenBank/DDBJ whole genome shotgun (WGS) entry which is preliminary data.</text>
</comment>
<name>A0A811MS56_9POAL</name>
<accession>A0A811MS56</accession>
<protein>
    <submittedName>
        <fullName evidence="2">Uncharacterized protein</fullName>
    </submittedName>
</protein>
<gene>
    <name evidence="2" type="ORF">NCGR_LOCUS9631</name>
</gene>
<feature type="region of interest" description="Disordered" evidence="1">
    <location>
        <begin position="177"/>
        <end position="234"/>
    </location>
</feature>
<evidence type="ECO:0000313" key="3">
    <source>
        <dbReference type="Proteomes" id="UP000604825"/>
    </source>
</evidence>
<dbReference type="EMBL" id="CAJGYO010000002">
    <property type="protein sequence ID" value="CAD6214183.1"/>
    <property type="molecule type" value="Genomic_DNA"/>
</dbReference>
<reference evidence="2" key="1">
    <citation type="submission" date="2020-10" db="EMBL/GenBank/DDBJ databases">
        <authorList>
            <person name="Han B."/>
            <person name="Lu T."/>
            <person name="Zhao Q."/>
            <person name="Huang X."/>
            <person name="Zhao Y."/>
        </authorList>
    </citation>
    <scope>NUCLEOTIDE SEQUENCE</scope>
</reference>
<dbReference type="AlphaFoldDB" id="A0A811MS56"/>
<proteinExistence type="predicted"/>
<dbReference type="OrthoDB" id="696508at2759"/>
<organism evidence="2 3">
    <name type="scientific">Miscanthus lutarioriparius</name>
    <dbReference type="NCBI Taxonomy" id="422564"/>
    <lineage>
        <taxon>Eukaryota</taxon>
        <taxon>Viridiplantae</taxon>
        <taxon>Streptophyta</taxon>
        <taxon>Embryophyta</taxon>
        <taxon>Tracheophyta</taxon>
        <taxon>Spermatophyta</taxon>
        <taxon>Magnoliopsida</taxon>
        <taxon>Liliopsida</taxon>
        <taxon>Poales</taxon>
        <taxon>Poaceae</taxon>
        <taxon>PACMAD clade</taxon>
        <taxon>Panicoideae</taxon>
        <taxon>Andropogonodae</taxon>
        <taxon>Andropogoneae</taxon>
        <taxon>Saccharinae</taxon>
        <taxon>Miscanthus</taxon>
    </lineage>
</organism>
<dbReference type="Proteomes" id="UP000604825">
    <property type="component" value="Unassembled WGS sequence"/>
</dbReference>
<keyword evidence="3" id="KW-1185">Reference proteome</keyword>
<evidence type="ECO:0000313" key="2">
    <source>
        <dbReference type="EMBL" id="CAD6214183.1"/>
    </source>
</evidence>